<dbReference type="Proteomes" id="UP001180737">
    <property type="component" value="Unassembled WGS sequence"/>
</dbReference>
<dbReference type="RefSeq" id="WP_033525366.1">
    <property type="nucleotide sequence ID" value="NZ_JAVRFJ010000021.1"/>
</dbReference>
<evidence type="ECO:0000313" key="2">
    <source>
        <dbReference type="Proteomes" id="UP001180737"/>
    </source>
</evidence>
<sequence length="103" mass="11700">MVARDEKGPLDALVRWYRSQCDGDWEHEFGVQIATLDNPGWHLQVDLAETPVEGRTMPKRHTDDGQGRWLIASSDGEVFRVTCDPESLVEALAQFQEFVSRQA</sequence>
<organism evidence="1 2">
    <name type="scientific">Streptomyces gottesmaniae</name>
    <dbReference type="NCBI Taxonomy" id="3075518"/>
    <lineage>
        <taxon>Bacteria</taxon>
        <taxon>Bacillati</taxon>
        <taxon>Actinomycetota</taxon>
        <taxon>Actinomycetes</taxon>
        <taxon>Kitasatosporales</taxon>
        <taxon>Streptomycetaceae</taxon>
        <taxon>Streptomyces</taxon>
    </lineage>
</organism>
<protein>
    <submittedName>
        <fullName evidence="1">Immunity 53 family protein</fullName>
    </submittedName>
</protein>
<evidence type="ECO:0000313" key="1">
    <source>
        <dbReference type="EMBL" id="MDT0570473.1"/>
    </source>
</evidence>
<proteinExistence type="predicted"/>
<dbReference type="InterPro" id="IPR028228">
    <property type="entry name" value="Imm53"/>
</dbReference>
<comment type="caution">
    <text evidence="1">The sequence shown here is derived from an EMBL/GenBank/DDBJ whole genome shotgun (WGS) entry which is preliminary data.</text>
</comment>
<reference evidence="1" key="1">
    <citation type="submission" date="2024-05" db="EMBL/GenBank/DDBJ databases">
        <title>30 novel species of actinomycetes from the DSMZ collection.</title>
        <authorList>
            <person name="Nouioui I."/>
        </authorList>
    </citation>
    <scope>NUCLEOTIDE SEQUENCE</scope>
    <source>
        <strain evidence="1">DSM 3412</strain>
    </source>
</reference>
<dbReference type="EMBL" id="JAVRFJ010000021">
    <property type="protein sequence ID" value="MDT0570473.1"/>
    <property type="molecule type" value="Genomic_DNA"/>
</dbReference>
<accession>A0ABU2Z1L4</accession>
<name>A0ABU2Z1L4_9ACTN</name>
<keyword evidence="2" id="KW-1185">Reference proteome</keyword>
<dbReference type="Pfam" id="PF15580">
    <property type="entry name" value="Imm53"/>
    <property type="match status" value="1"/>
</dbReference>
<gene>
    <name evidence="1" type="ORF">RM704_23900</name>
</gene>